<dbReference type="PRINTS" id="PR00056">
    <property type="entry name" value="HSFDOMAIN"/>
</dbReference>
<organism evidence="8 9">
    <name type="scientific">Debaryomyces hansenii (strain ATCC 36239 / CBS 767 / BCRC 21394 / JCM 1990 / NBRC 0083 / IGC 2968)</name>
    <name type="common">Yeast</name>
    <name type="synonym">Torulaspora hansenii</name>
    <dbReference type="NCBI Taxonomy" id="284592"/>
    <lineage>
        <taxon>Eukaryota</taxon>
        <taxon>Fungi</taxon>
        <taxon>Dikarya</taxon>
        <taxon>Ascomycota</taxon>
        <taxon>Saccharomycotina</taxon>
        <taxon>Pichiomycetes</taxon>
        <taxon>Debaryomycetaceae</taxon>
        <taxon>Debaryomyces</taxon>
    </lineage>
</organism>
<feature type="compositionally biased region" description="Low complexity" evidence="6">
    <location>
        <begin position="440"/>
        <end position="469"/>
    </location>
</feature>
<dbReference type="AlphaFoldDB" id="Q6BH82"/>
<dbReference type="STRING" id="284592.Q6BH82"/>
<feature type="region of interest" description="Disordered" evidence="6">
    <location>
        <begin position="387"/>
        <end position="506"/>
    </location>
</feature>
<feature type="compositionally biased region" description="Low complexity" evidence="6">
    <location>
        <begin position="394"/>
        <end position="406"/>
    </location>
</feature>
<keyword evidence="9" id="KW-1185">Reference proteome</keyword>
<keyword evidence="4" id="KW-0539">Nucleus</keyword>
<dbReference type="Gene3D" id="1.10.10.10">
    <property type="entry name" value="Winged helix-like DNA-binding domain superfamily/Winged helix DNA-binding domain"/>
    <property type="match status" value="1"/>
</dbReference>
<dbReference type="InParanoid" id="Q6BH82"/>
<dbReference type="GO" id="GO:0043565">
    <property type="term" value="F:sequence-specific DNA binding"/>
    <property type="evidence" value="ECO:0007669"/>
    <property type="project" value="InterPro"/>
</dbReference>
<comment type="similarity">
    <text evidence="2 5">Belongs to the HSF family.</text>
</comment>
<name>Q6BH82_DEBHA</name>
<feature type="region of interest" description="Disordered" evidence="6">
    <location>
        <begin position="179"/>
        <end position="296"/>
    </location>
</feature>
<dbReference type="Pfam" id="PF00447">
    <property type="entry name" value="HSF_DNA-bind"/>
    <property type="match status" value="1"/>
</dbReference>
<protein>
    <submittedName>
        <fullName evidence="8">DEHA2G20636p</fullName>
    </submittedName>
</protein>
<dbReference type="PANTHER" id="PTHR10015:SF427">
    <property type="entry name" value="HEAT SHOCK FACTOR PROTEIN"/>
    <property type="match status" value="1"/>
</dbReference>
<dbReference type="RefSeq" id="XP_462439.2">
    <property type="nucleotide sequence ID" value="XM_462439.1"/>
</dbReference>
<dbReference type="HOGENOM" id="CLU_452762_0_0_1"/>
<evidence type="ECO:0000256" key="5">
    <source>
        <dbReference type="RuleBase" id="RU004020"/>
    </source>
</evidence>
<dbReference type="OMA" id="NTFALYP"/>
<dbReference type="PROSITE" id="PS00434">
    <property type="entry name" value="HSF_DOMAIN"/>
    <property type="match status" value="1"/>
</dbReference>
<evidence type="ECO:0000256" key="3">
    <source>
        <dbReference type="ARBA" id="ARBA00023125"/>
    </source>
</evidence>
<evidence type="ECO:0000256" key="1">
    <source>
        <dbReference type="ARBA" id="ARBA00004123"/>
    </source>
</evidence>
<feature type="compositionally biased region" description="Low complexity" evidence="6">
    <location>
        <begin position="480"/>
        <end position="495"/>
    </location>
</feature>
<dbReference type="OrthoDB" id="60033at2759"/>
<dbReference type="GeneID" id="2905388"/>
<comment type="subcellular location">
    <subcellularLocation>
        <location evidence="1">Nucleus</location>
    </subcellularLocation>
</comment>
<evidence type="ECO:0000313" key="8">
    <source>
        <dbReference type="EMBL" id="CAG90949.2"/>
    </source>
</evidence>
<dbReference type="Proteomes" id="UP000000599">
    <property type="component" value="Chromosome G"/>
</dbReference>
<proteinExistence type="inferred from homology"/>
<evidence type="ECO:0000313" key="9">
    <source>
        <dbReference type="Proteomes" id="UP000000599"/>
    </source>
</evidence>
<feature type="compositionally biased region" description="Polar residues" evidence="6">
    <location>
        <begin position="232"/>
        <end position="246"/>
    </location>
</feature>
<feature type="region of interest" description="Disordered" evidence="6">
    <location>
        <begin position="535"/>
        <end position="558"/>
    </location>
</feature>
<dbReference type="GO" id="GO:0005634">
    <property type="term" value="C:nucleus"/>
    <property type="evidence" value="ECO:0007669"/>
    <property type="project" value="UniProtKB-SubCell"/>
</dbReference>
<evidence type="ECO:0000256" key="4">
    <source>
        <dbReference type="ARBA" id="ARBA00023242"/>
    </source>
</evidence>
<feature type="region of interest" description="Disordered" evidence="6">
    <location>
        <begin position="332"/>
        <end position="352"/>
    </location>
</feature>
<feature type="compositionally biased region" description="Low complexity" evidence="6">
    <location>
        <begin position="263"/>
        <end position="273"/>
    </location>
</feature>
<dbReference type="EMBL" id="CR382139">
    <property type="protein sequence ID" value="CAG90949.2"/>
    <property type="molecule type" value="Genomic_DNA"/>
</dbReference>
<dbReference type="eggNOG" id="KOG0627">
    <property type="taxonomic scope" value="Eukaryota"/>
</dbReference>
<keyword evidence="3" id="KW-0238">DNA-binding</keyword>
<reference evidence="8 9" key="1">
    <citation type="journal article" date="2004" name="Nature">
        <title>Genome evolution in yeasts.</title>
        <authorList>
            <consortium name="Genolevures"/>
            <person name="Dujon B."/>
            <person name="Sherman D."/>
            <person name="Fischer G."/>
            <person name="Durrens P."/>
            <person name="Casaregola S."/>
            <person name="Lafontaine I."/>
            <person name="de Montigny J."/>
            <person name="Marck C."/>
            <person name="Neuveglise C."/>
            <person name="Talla E."/>
            <person name="Goffard N."/>
            <person name="Frangeul L."/>
            <person name="Aigle M."/>
            <person name="Anthouard V."/>
            <person name="Babour A."/>
            <person name="Barbe V."/>
            <person name="Barnay S."/>
            <person name="Blanchin S."/>
            <person name="Beckerich J.M."/>
            <person name="Beyne E."/>
            <person name="Bleykasten C."/>
            <person name="Boisrame A."/>
            <person name="Boyer J."/>
            <person name="Cattolico L."/>
            <person name="Confanioleri F."/>
            <person name="de Daruvar A."/>
            <person name="Despons L."/>
            <person name="Fabre E."/>
            <person name="Fairhead C."/>
            <person name="Ferry-Dumazet H."/>
            <person name="Groppi A."/>
            <person name="Hantraye F."/>
            <person name="Hennequin C."/>
            <person name="Jauniaux N."/>
            <person name="Joyet P."/>
            <person name="Kachouri R."/>
            <person name="Kerrest A."/>
            <person name="Koszul R."/>
            <person name="Lemaire M."/>
            <person name="Lesur I."/>
            <person name="Ma L."/>
            <person name="Muller H."/>
            <person name="Nicaud J.M."/>
            <person name="Nikolski M."/>
            <person name="Oztas S."/>
            <person name="Ozier-Kalogeropoulos O."/>
            <person name="Pellenz S."/>
            <person name="Potier S."/>
            <person name="Richard G.F."/>
            <person name="Straub M.L."/>
            <person name="Suleau A."/>
            <person name="Swennene D."/>
            <person name="Tekaia F."/>
            <person name="Wesolowski-Louvel M."/>
            <person name="Westhof E."/>
            <person name="Wirth B."/>
            <person name="Zeniou-Meyer M."/>
            <person name="Zivanovic I."/>
            <person name="Bolotin-Fukuhara M."/>
            <person name="Thierry A."/>
            <person name="Bouchier C."/>
            <person name="Caudron B."/>
            <person name="Scarpelli C."/>
            <person name="Gaillardin C."/>
            <person name="Weissenbach J."/>
            <person name="Wincker P."/>
            <person name="Souciet J.L."/>
        </authorList>
    </citation>
    <scope>NUCLEOTIDE SEQUENCE [LARGE SCALE GENOMIC DNA]</scope>
    <source>
        <strain evidence="9">ATCC 36239 / CBS 767 / BCRC 21394 / JCM 1990 / NBRC 0083 / IGC 2968</strain>
    </source>
</reference>
<evidence type="ECO:0000259" key="7">
    <source>
        <dbReference type="PROSITE" id="PS00434"/>
    </source>
</evidence>
<feature type="compositionally biased region" description="Polar residues" evidence="6">
    <location>
        <begin position="407"/>
        <end position="417"/>
    </location>
</feature>
<evidence type="ECO:0000256" key="2">
    <source>
        <dbReference type="ARBA" id="ARBA00006403"/>
    </source>
</evidence>
<dbReference type="InterPro" id="IPR036388">
    <property type="entry name" value="WH-like_DNA-bd_sf"/>
</dbReference>
<dbReference type="KEGG" id="dha:DEHA2G20636g"/>
<feature type="compositionally biased region" description="Low complexity" evidence="6">
    <location>
        <begin position="544"/>
        <end position="558"/>
    </location>
</feature>
<dbReference type="GO" id="GO:0003700">
    <property type="term" value="F:DNA-binding transcription factor activity"/>
    <property type="evidence" value="ECO:0007669"/>
    <property type="project" value="InterPro"/>
</dbReference>
<dbReference type="VEuPathDB" id="FungiDB:DEHA2G20636g"/>
<dbReference type="SUPFAM" id="SSF46785">
    <property type="entry name" value="Winged helix' DNA-binding domain"/>
    <property type="match status" value="1"/>
</dbReference>
<gene>
    <name evidence="8" type="ordered locus">DEHA2G20636g</name>
</gene>
<dbReference type="SMART" id="SM00415">
    <property type="entry name" value="HSF"/>
    <property type="match status" value="1"/>
</dbReference>
<evidence type="ECO:0000256" key="6">
    <source>
        <dbReference type="SAM" id="MobiDB-lite"/>
    </source>
</evidence>
<dbReference type="PANTHER" id="PTHR10015">
    <property type="entry name" value="HEAT SHOCK TRANSCRIPTION FACTOR"/>
    <property type="match status" value="1"/>
</dbReference>
<dbReference type="InterPro" id="IPR000232">
    <property type="entry name" value="HSF_DNA-bd"/>
</dbReference>
<feature type="domain" description="HSF-type DNA-binding" evidence="7">
    <location>
        <begin position="54"/>
        <end position="78"/>
    </location>
</feature>
<accession>Q6BH82</accession>
<dbReference type="InterPro" id="IPR036390">
    <property type="entry name" value="WH_DNA-bd_sf"/>
</dbReference>
<sequence>MSKRQETPIKKNAFVHKLYSMLNDPELTNLIWWTRDEDSNTFALSPGKDFANALTRYFKHGNVASFVRQLHMYGFHKVSDPSHTNVTATSTNAELPVWEFKHSSGKFKKNDESSLVYIKRRSSSNNSRNVYNNENDANVVIPTSTPSPEHAQFIQEGGHPYLPQGYYFYNGHQVTHHMSPHMQFPSGGVPPQSHQSKHPQMYYTQKPMPSSIPHAYSQENTLKKPKMPDIQRSISPQSQPGSQHQAPQVPKPHPVTHIPQPPISQAQSQPPLQDATKPSHPQPDAHDSQRPQHYTPNLQFRKIWENDNSHSRPRNPSLLFDPLAPVPVTSQLQPLQQSQNAEQQSQSSFSYLLSRSDSRSSYASARESFTSTRDSFVSNRDSIASGRESLASAKDSISSTKDSFSSARDSFGNSRDSFTLLKDPDNRLSIKLPPPSSIHNPSFYPNNSNSPFSMASDTNSNASTVTSSNLPKAPSNEFPSSSTSMSTIKTKSNSIPETSTTAKRPSIFPSHSVHEKLRPSLIELHFGSSSKASILNPQHDSIGSQSSHNSVFSNNSSLSSTSSFHRTSSFGSISHHPIFANKNSISIAPHEVLPVTLSSRSIAEQEVYSDSKDSTPPLKTPKVLQMNSPIKRSSTTAIPTTNGVPVASKIRSLNSSPLSRSLTNEDLIAVDATNLKSSNTKVSIHSLLDDGQGEEKILLPSKSSRS</sequence>